<proteinExistence type="inferred from homology"/>
<comment type="catalytic activity">
    <reaction evidence="4">
        <text>Couples ATP hydrolysis with the unwinding of duplex DNA by translocating in the 3'-5' direction.</text>
        <dbReference type="EC" id="5.6.2.4"/>
    </reaction>
</comment>
<dbReference type="GO" id="GO:0016787">
    <property type="term" value="F:hydrolase activity"/>
    <property type="evidence" value="ECO:0007669"/>
    <property type="project" value="UniProtKB-KW"/>
</dbReference>
<dbReference type="SUPFAM" id="SSF52540">
    <property type="entry name" value="P-loop containing nucleoside triphosphate hydrolases"/>
    <property type="match status" value="1"/>
</dbReference>
<evidence type="ECO:0000256" key="4">
    <source>
        <dbReference type="ARBA" id="ARBA00034617"/>
    </source>
</evidence>
<keyword evidence="8" id="KW-0378">Hydrolase</keyword>
<dbReference type="PANTHER" id="PTHR13710">
    <property type="entry name" value="DNA HELICASE RECQ FAMILY MEMBER"/>
    <property type="match status" value="1"/>
</dbReference>
<dbReference type="InterPro" id="IPR001650">
    <property type="entry name" value="Helicase_C-like"/>
</dbReference>
<evidence type="ECO:0000313" key="8">
    <source>
        <dbReference type="EMBL" id="KAJ3990894.1"/>
    </source>
</evidence>
<evidence type="ECO:0000256" key="2">
    <source>
        <dbReference type="ARBA" id="ARBA00022741"/>
    </source>
</evidence>
<dbReference type="PANTHER" id="PTHR13710:SF149">
    <property type="entry name" value="ATP-DEPENDENT DNA HELICASE TLH2"/>
    <property type="match status" value="1"/>
</dbReference>
<feature type="region of interest" description="Disordered" evidence="6">
    <location>
        <begin position="679"/>
        <end position="723"/>
    </location>
</feature>
<dbReference type="Proteomes" id="UP001163828">
    <property type="component" value="Unassembled WGS sequence"/>
</dbReference>
<evidence type="ECO:0000259" key="7">
    <source>
        <dbReference type="PROSITE" id="PS51194"/>
    </source>
</evidence>
<dbReference type="EC" id="5.6.2.4" evidence="5"/>
<organism evidence="8 9">
    <name type="scientific">Lentinula boryana</name>
    <dbReference type="NCBI Taxonomy" id="40481"/>
    <lineage>
        <taxon>Eukaryota</taxon>
        <taxon>Fungi</taxon>
        <taxon>Dikarya</taxon>
        <taxon>Basidiomycota</taxon>
        <taxon>Agaricomycotina</taxon>
        <taxon>Agaricomycetes</taxon>
        <taxon>Agaricomycetidae</taxon>
        <taxon>Agaricales</taxon>
        <taxon>Marasmiineae</taxon>
        <taxon>Omphalotaceae</taxon>
        <taxon>Lentinula</taxon>
    </lineage>
</organism>
<name>A0ABQ8PWV0_9AGAR</name>
<sequence length="723" mass="81015">MPDDLDDRPSGFSTPENLALVRQLIRPRFTHDIHDYVLEGICKAMDGFHVISVVRTGGGKTTYFSGFMVLLQEMEKLSDDHPLKHSLERFIPTNPLCIIIYPTKGLEEDMAETFNSLGIPSLAINEDTLKNARNRSIDLWALATQPQLRCLLLSPEQLASKPFNTALSIPSFYSRIVALDVDEIHLILTWGAPGFRNSFRDIGNALMCLPRWTTLTGVTATLPEGIDTLSLMRILGLRPGSFVFTRRSNHRPELQFIFRVLRHGLQGWSFPDFDWALNGQRKTIIYCRTISLAFRLFVYLWQTSSPSDSPARRKRSRLYCSLYSDKYNKTSRDTFVNDISCQFLITTDALKVGNDFPNVDDVINIEPEDPSDILQKGGRAGRRISNSSTTGPRCINYFTQSTMKRAKEELGPSNLEQGSQGKMTGKMARLLLSDCIDKEINIQFANPETDPVCTCEKCSHLHPLPHSMVDCRCSKCQPEPPLPALPQKVAVSRVGNGIVLAKKLTEVEREYGLHQLSAFRRRVWAASRDISIKYLPPESLLPDCLIHSLLNEFAKLKMTADLVPCVNGFLKGHEVPLMSELNSLQRKFNRMKIALDPDEDDVPVERVNNSIHAMNPVPSSYDAFFSTFVGIQPSSTIPSNPQPQSVPGSHRPKPTPLPKRVHTHQKVYIRLPPLKSTVLSNSLPSSSSSTPSPGNKRKLSDAGDLDKIKRHCTRSAGAKENII</sequence>
<dbReference type="InterPro" id="IPR027417">
    <property type="entry name" value="P-loop_NTPase"/>
</dbReference>
<dbReference type="Pfam" id="PF00271">
    <property type="entry name" value="Helicase_C"/>
    <property type="match status" value="1"/>
</dbReference>
<feature type="compositionally biased region" description="Basic and acidic residues" evidence="6">
    <location>
        <begin position="698"/>
        <end position="707"/>
    </location>
</feature>
<evidence type="ECO:0000256" key="6">
    <source>
        <dbReference type="SAM" id="MobiDB-lite"/>
    </source>
</evidence>
<comment type="caution">
    <text evidence="8">The sequence shown here is derived from an EMBL/GenBank/DDBJ whole genome shotgun (WGS) entry which is preliminary data.</text>
</comment>
<dbReference type="Pfam" id="PF00270">
    <property type="entry name" value="DEAD"/>
    <property type="match status" value="1"/>
</dbReference>
<dbReference type="EMBL" id="MU791350">
    <property type="protein sequence ID" value="KAJ3990894.1"/>
    <property type="molecule type" value="Genomic_DNA"/>
</dbReference>
<feature type="region of interest" description="Disordered" evidence="6">
    <location>
        <begin position="635"/>
        <end position="661"/>
    </location>
</feature>
<keyword evidence="2" id="KW-0547">Nucleotide-binding</keyword>
<reference evidence="8" key="1">
    <citation type="submission" date="2022-08" db="EMBL/GenBank/DDBJ databases">
        <authorList>
            <consortium name="DOE Joint Genome Institute"/>
            <person name="Min B."/>
            <person name="Riley R."/>
            <person name="Sierra-Patev S."/>
            <person name="Naranjo-Ortiz M."/>
            <person name="Looney B."/>
            <person name="Konkel Z."/>
            <person name="Slot J.C."/>
            <person name="Sakamoto Y."/>
            <person name="Steenwyk J.L."/>
            <person name="Rokas A."/>
            <person name="Carro J."/>
            <person name="Camarero S."/>
            <person name="Ferreira P."/>
            <person name="Molpeceres G."/>
            <person name="Ruiz-Duenas F.J."/>
            <person name="Serrano A."/>
            <person name="Henrissat B."/>
            <person name="Drula E."/>
            <person name="Hughes K.W."/>
            <person name="Mata J.L."/>
            <person name="Ishikawa N.K."/>
            <person name="Vargas-Isla R."/>
            <person name="Ushijima S."/>
            <person name="Smith C.A."/>
            <person name="Ahrendt S."/>
            <person name="Andreopoulos W."/>
            <person name="He G."/>
            <person name="Labutti K."/>
            <person name="Lipzen A."/>
            <person name="Ng V."/>
            <person name="Sandor L."/>
            <person name="Barry K."/>
            <person name="Martinez A.T."/>
            <person name="Xiao Y."/>
            <person name="Gibbons J.G."/>
            <person name="Terashima K."/>
            <person name="Hibbett D.S."/>
            <person name="Grigoriev I.V."/>
        </authorList>
    </citation>
    <scope>NUCLEOTIDE SEQUENCE</scope>
    <source>
        <strain evidence="8">TFB10827</strain>
    </source>
</reference>
<keyword evidence="9" id="KW-1185">Reference proteome</keyword>
<dbReference type="InterPro" id="IPR011545">
    <property type="entry name" value="DEAD/DEAH_box_helicase_dom"/>
</dbReference>
<keyword evidence="3" id="KW-0067">ATP-binding</keyword>
<protein>
    <recommendedName>
        <fullName evidence="5">DNA 3'-5' helicase</fullName>
        <ecNumber evidence="5">5.6.2.4</ecNumber>
    </recommendedName>
</protein>
<evidence type="ECO:0000313" key="9">
    <source>
        <dbReference type="Proteomes" id="UP001163828"/>
    </source>
</evidence>
<feature type="domain" description="Helicase C-terminal" evidence="7">
    <location>
        <begin position="272"/>
        <end position="448"/>
    </location>
</feature>
<gene>
    <name evidence="8" type="ORF">F5050DRAFT_1795549</name>
</gene>
<evidence type="ECO:0000256" key="3">
    <source>
        <dbReference type="ARBA" id="ARBA00022840"/>
    </source>
</evidence>
<feature type="compositionally biased region" description="Low complexity" evidence="6">
    <location>
        <begin position="679"/>
        <end position="693"/>
    </location>
</feature>
<feature type="compositionally biased region" description="Polar residues" evidence="6">
    <location>
        <begin position="635"/>
        <end position="647"/>
    </location>
</feature>
<dbReference type="Gene3D" id="3.40.50.300">
    <property type="entry name" value="P-loop containing nucleotide triphosphate hydrolases"/>
    <property type="match status" value="2"/>
</dbReference>
<dbReference type="PROSITE" id="PS51194">
    <property type="entry name" value="HELICASE_CTER"/>
    <property type="match status" value="1"/>
</dbReference>
<evidence type="ECO:0000256" key="1">
    <source>
        <dbReference type="ARBA" id="ARBA00005446"/>
    </source>
</evidence>
<accession>A0ABQ8PWV0</accession>
<comment type="similarity">
    <text evidence="1">Belongs to the helicase family. RecQ subfamily.</text>
</comment>
<evidence type="ECO:0000256" key="5">
    <source>
        <dbReference type="ARBA" id="ARBA00034808"/>
    </source>
</evidence>